<keyword evidence="2 7" id="KW-0813">Transport</keyword>
<dbReference type="GO" id="GO:0055085">
    <property type="term" value="P:transmembrane transport"/>
    <property type="evidence" value="ECO:0007669"/>
    <property type="project" value="InterPro"/>
</dbReference>
<name>A0A510HLP3_9ACTN</name>
<feature type="transmembrane region" description="Helical" evidence="7">
    <location>
        <begin position="221"/>
        <end position="243"/>
    </location>
</feature>
<dbReference type="SUPFAM" id="SSF161098">
    <property type="entry name" value="MetI-like"/>
    <property type="match status" value="1"/>
</dbReference>
<evidence type="ECO:0000256" key="3">
    <source>
        <dbReference type="ARBA" id="ARBA00022475"/>
    </source>
</evidence>
<evidence type="ECO:0000256" key="4">
    <source>
        <dbReference type="ARBA" id="ARBA00022692"/>
    </source>
</evidence>
<keyword evidence="5 7" id="KW-1133">Transmembrane helix</keyword>
<dbReference type="PANTHER" id="PTHR30151:SF0">
    <property type="entry name" value="ABC TRANSPORTER PERMEASE PROTEIN MJ0413-RELATED"/>
    <property type="match status" value="1"/>
</dbReference>
<sequence>MAATNAPRLTSYTVGRYAIPIILLILWEAVYLIVGRPAMASPLQSVSDLVTNFGAWLPDIGATLLALLISFVLATVVGVTMGFLIGLSRFWTQVLSPILVVLYSIPKVTLYPILLLLFGLTLQGRVAFSALHGVFPILIICMEATRAIPGIYLKVGDSYRMSFLQKARHILIPAIIPQLVVGLRTGFNLCFLGLILAEMFASYQGIGHALMRYVESNRPSAILGLILVIVFIAFFFTFLFLIWQERNELRIGKSGSEVL</sequence>
<feature type="transmembrane region" description="Helical" evidence="7">
    <location>
        <begin position="98"/>
        <end position="120"/>
    </location>
</feature>
<dbReference type="InterPro" id="IPR035906">
    <property type="entry name" value="MetI-like_sf"/>
</dbReference>
<protein>
    <submittedName>
        <fullName evidence="9">ABC transporter</fullName>
    </submittedName>
</protein>
<dbReference type="Gene3D" id="1.10.3720.10">
    <property type="entry name" value="MetI-like"/>
    <property type="match status" value="1"/>
</dbReference>
<evidence type="ECO:0000256" key="2">
    <source>
        <dbReference type="ARBA" id="ARBA00022448"/>
    </source>
</evidence>
<keyword evidence="3" id="KW-1003">Cell membrane</keyword>
<evidence type="ECO:0000256" key="6">
    <source>
        <dbReference type="ARBA" id="ARBA00023136"/>
    </source>
</evidence>
<dbReference type="EMBL" id="AP019791">
    <property type="protein sequence ID" value="BBL80728.1"/>
    <property type="molecule type" value="Genomic_DNA"/>
</dbReference>
<feature type="transmembrane region" description="Helical" evidence="7">
    <location>
        <begin position="60"/>
        <end position="86"/>
    </location>
</feature>
<keyword evidence="4 7" id="KW-0812">Transmembrane</keyword>
<gene>
    <name evidence="9" type="ORF">RxyAA322_25820</name>
</gene>
<reference evidence="9" key="1">
    <citation type="journal article" date="2019" name="Microbiol. Resour. Announc.">
        <title>Complete Genome Sequence of Rubrobacter xylanophilus Strain AA3-22, Isolated from Arima Onsen in Japan.</title>
        <authorList>
            <person name="Tomariguchi N."/>
            <person name="Miyazaki K."/>
        </authorList>
    </citation>
    <scope>NUCLEOTIDE SEQUENCE [LARGE SCALE GENOMIC DNA]</scope>
    <source>
        <strain evidence="9">AA3-22</strain>
    </source>
</reference>
<dbReference type="PANTHER" id="PTHR30151">
    <property type="entry name" value="ALKANE SULFONATE ABC TRANSPORTER-RELATED, MEMBRANE SUBUNIT"/>
    <property type="match status" value="1"/>
</dbReference>
<dbReference type="OrthoDB" id="3173654at2"/>
<evidence type="ECO:0000256" key="1">
    <source>
        <dbReference type="ARBA" id="ARBA00004651"/>
    </source>
</evidence>
<organism evidence="9 10">
    <name type="scientific">Rubrobacter xylanophilus</name>
    <dbReference type="NCBI Taxonomy" id="49319"/>
    <lineage>
        <taxon>Bacteria</taxon>
        <taxon>Bacillati</taxon>
        <taxon>Actinomycetota</taxon>
        <taxon>Rubrobacteria</taxon>
        <taxon>Rubrobacterales</taxon>
        <taxon>Rubrobacteraceae</taxon>
        <taxon>Rubrobacter</taxon>
    </lineage>
</organism>
<evidence type="ECO:0000313" key="9">
    <source>
        <dbReference type="EMBL" id="BBL80728.1"/>
    </source>
</evidence>
<keyword evidence="6 7" id="KW-0472">Membrane</keyword>
<dbReference type="AlphaFoldDB" id="A0A510HLP3"/>
<evidence type="ECO:0000256" key="7">
    <source>
        <dbReference type="RuleBase" id="RU363032"/>
    </source>
</evidence>
<dbReference type="Proteomes" id="UP000318065">
    <property type="component" value="Chromosome"/>
</dbReference>
<evidence type="ECO:0000256" key="5">
    <source>
        <dbReference type="ARBA" id="ARBA00022989"/>
    </source>
</evidence>
<dbReference type="PROSITE" id="PS50928">
    <property type="entry name" value="ABC_TM1"/>
    <property type="match status" value="1"/>
</dbReference>
<feature type="domain" description="ABC transmembrane type-1" evidence="8">
    <location>
        <begin position="60"/>
        <end position="240"/>
    </location>
</feature>
<keyword evidence="10" id="KW-1185">Reference proteome</keyword>
<evidence type="ECO:0000313" key="10">
    <source>
        <dbReference type="Proteomes" id="UP000318065"/>
    </source>
</evidence>
<dbReference type="RefSeq" id="WP_143528708.1">
    <property type="nucleotide sequence ID" value="NZ_AP019791.1"/>
</dbReference>
<comment type="subcellular location">
    <subcellularLocation>
        <location evidence="1 7">Cell membrane</location>
        <topology evidence="1 7">Multi-pass membrane protein</topology>
    </subcellularLocation>
</comment>
<accession>A0A510HLP3</accession>
<dbReference type="CDD" id="cd06261">
    <property type="entry name" value="TM_PBP2"/>
    <property type="match status" value="1"/>
</dbReference>
<dbReference type="GO" id="GO:0005886">
    <property type="term" value="C:plasma membrane"/>
    <property type="evidence" value="ECO:0007669"/>
    <property type="project" value="UniProtKB-SubCell"/>
</dbReference>
<feature type="transmembrane region" description="Helical" evidence="7">
    <location>
        <begin position="170"/>
        <end position="201"/>
    </location>
</feature>
<feature type="transmembrane region" description="Helical" evidence="7">
    <location>
        <begin position="126"/>
        <end position="149"/>
    </location>
</feature>
<evidence type="ECO:0000259" key="8">
    <source>
        <dbReference type="PROSITE" id="PS50928"/>
    </source>
</evidence>
<proteinExistence type="inferred from homology"/>
<dbReference type="InterPro" id="IPR000515">
    <property type="entry name" value="MetI-like"/>
</dbReference>
<dbReference type="Pfam" id="PF00528">
    <property type="entry name" value="BPD_transp_1"/>
    <property type="match status" value="1"/>
</dbReference>
<feature type="transmembrane region" description="Helical" evidence="7">
    <location>
        <begin position="17"/>
        <end position="40"/>
    </location>
</feature>
<comment type="similarity">
    <text evidence="7">Belongs to the binding-protein-dependent transport system permease family.</text>
</comment>